<dbReference type="PANTHER" id="PTHR12975">
    <property type="entry name" value="TRANSPORT PROTEIN TRAPP"/>
    <property type="match status" value="1"/>
</dbReference>
<dbReference type="Pfam" id="PF12739">
    <property type="entry name" value="TRAPPC-Trs85"/>
    <property type="match status" value="1"/>
</dbReference>
<organism evidence="3 4">
    <name type="scientific">Tilletia horrida</name>
    <dbReference type="NCBI Taxonomy" id="155126"/>
    <lineage>
        <taxon>Eukaryota</taxon>
        <taxon>Fungi</taxon>
        <taxon>Dikarya</taxon>
        <taxon>Basidiomycota</taxon>
        <taxon>Ustilaginomycotina</taxon>
        <taxon>Exobasidiomycetes</taxon>
        <taxon>Tilletiales</taxon>
        <taxon>Tilletiaceae</taxon>
        <taxon>Tilletia</taxon>
    </lineage>
</organism>
<evidence type="ECO:0000313" key="4">
    <source>
        <dbReference type="Proteomes" id="UP001176517"/>
    </source>
</evidence>
<feature type="domain" description="TPPC8 first Ig-like" evidence="2">
    <location>
        <begin position="751"/>
        <end position="859"/>
    </location>
</feature>
<reference evidence="3" key="1">
    <citation type="journal article" date="2023" name="PhytoFront">
        <title>Draft Genome Resources of Seven Strains of Tilletia horrida, Causal Agent of Kernel Smut of Rice.</title>
        <authorList>
            <person name="Khanal S."/>
            <person name="Antony Babu S."/>
            <person name="Zhou X.G."/>
        </authorList>
    </citation>
    <scope>NUCLEOTIDE SEQUENCE</scope>
    <source>
        <strain evidence="3">TX6</strain>
    </source>
</reference>
<dbReference type="PANTHER" id="PTHR12975:SF6">
    <property type="entry name" value="TRAFFICKING PROTEIN PARTICLE COMPLEX SUBUNIT 8"/>
    <property type="match status" value="1"/>
</dbReference>
<evidence type="ECO:0000259" key="2">
    <source>
        <dbReference type="Pfam" id="PF24545"/>
    </source>
</evidence>
<sequence>MSESIIFRALCPRVAVLSSPDVNVVAQDNGCDDFAELLRPFEAQIPNNLTLHLTLLVTVRTSQLESRQCSAFPLRIDQLDAFEEGKSSDTNRHPEEVLDAVTAHISAHARHWDSEIPRIEVAEKGDIRPEHVQTPIDHLTPWFADFRELILGNRAISEHESFGHPVAMLITVSTSCPDPMAAFAQLHEQSQQPAAYSHRPYMHLEVLRYYLVLHDTNRSGTDLAQTEALLEDVKKTYGLHCCILQVNSAAQGAQKSDGFSSMWSRALRKDPRAPLLRPNIATPEPPSQDGQSLGVPAAPARWRTPTLEEQQDGQQQKTSSESKDQSDSLRPELSDSDAAFGTLLDDEDVRRLKAFLREFVAQSLVPHMERSVQVWNEQVAASRTGLTGKLFGAGRRMFGGTRAATASHPPGFDAHRQLYPAAAVESLTRRLADFAFMTRDLRLAASLYETVRKDFVNDKAWKHAAGASEMLGVCQFLTGANNPAANFAEAEALLGQACHEYSLSNSQLSAIRASLLYYEAQRSVGAWRTVEPTLVRAAGFAEEISSAIFLEQAALANLRQPKPALRKYAVHLVMAGHRYKDCGQKHLSLRCYAQAGAFYRSRQWALIANHVEHELGKQAFMDGDADQAVEHLLTVLRPATGSTVPSETYLNELLSAHKYCNEQDGRRKHSQFAFELFPSERCKFDLALNSGTADSDPEWDQLEEHFMNTGYSSGMTGPDGKARKRPMQLKRTSAEVEVGLNELDISHIRPDISEETEAEATSDSGLDIESASDVRATPGELYMIPLQVTARREGRYRVRGVSFTIGGAMRFIQTFEKKGPRLYATKENKTQLMYGPDRTLSLRVRGPRPQLQVELLDPPAYIYHGEETEVVARLLNVGHDDVHDVRLLTSDPGVFAAAKTAASSNASVDQISILDSLLPETPTDISLPSARLAKGESVEVPMNLRASVPGVIVFRGLLVYQNGSGEVFTARMVHQIRVLPSLLVRADCSLLDREQPRAKLELHIQNASRDLCKVQLSAITILTPDRLIKLPAKSELKDLLHLLDPGSYERAPLPLGIEEDSKPDSDLLVRHLRSLLGVRLEDKAGSIPSYPERSVNLQQVQLHSQTQVNQSVFLPAVRREWRLQSLASNFPAIGVVERQRVFPLYDVDELDLIIHWEQDDQLHGTTRRGHIPLFGIRLGPLRNRLDNLVDGGKNIRSLYAETAKEQAAVLNNILDSPLGKTDNPLLLRVFSESDFRHDFTTGPARIPVNFSVRNMSNRQRAGYTLSLLHSEADLSTVQEIAPWVGRSTFRGALAPGEARVVTGQMLVESPAVVSSGAWVGEVQVEGLNGPTFSVMGTDRAIVTVRAAT</sequence>
<feature type="region of interest" description="Disordered" evidence="1">
    <location>
        <begin position="272"/>
        <end position="334"/>
    </location>
</feature>
<dbReference type="InterPro" id="IPR058541">
    <property type="entry name" value="Ig_TPPC8_1st"/>
</dbReference>
<evidence type="ECO:0000256" key="1">
    <source>
        <dbReference type="SAM" id="MobiDB-lite"/>
    </source>
</evidence>
<comment type="caution">
    <text evidence="3">The sequence shown here is derived from an EMBL/GenBank/DDBJ whole genome shotgun (WGS) entry which is preliminary data.</text>
</comment>
<feature type="compositionally biased region" description="Basic and acidic residues" evidence="1">
    <location>
        <begin position="320"/>
        <end position="333"/>
    </location>
</feature>
<accession>A0AAN6JS09</accession>
<keyword evidence="4" id="KW-1185">Reference proteome</keyword>
<proteinExistence type="predicted"/>
<dbReference type="Pfam" id="PF24545">
    <property type="entry name" value="Ig_TPPC8_1st"/>
    <property type="match status" value="1"/>
</dbReference>
<dbReference type="EMBL" id="JAPDMZ010000084">
    <property type="protein sequence ID" value="KAK0550989.1"/>
    <property type="molecule type" value="Genomic_DNA"/>
</dbReference>
<evidence type="ECO:0000313" key="3">
    <source>
        <dbReference type="EMBL" id="KAK0550989.1"/>
    </source>
</evidence>
<gene>
    <name evidence="3" type="ORF">OC846_003466</name>
</gene>
<dbReference type="Proteomes" id="UP001176517">
    <property type="component" value="Unassembled WGS sequence"/>
</dbReference>
<dbReference type="GO" id="GO:1990072">
    <property type="term" value="C:TRAPPIII protein complex"/>
    <property type="evidence" value="ECO:0007669"/>
    <property type="project" value="TreeGrafter"/>
</dbReference>
<protein>
    <recommendedName>
        <fullName evidence="2">TPPC8 first Ig-like domain-containing protein</fullName>
    </recommendedName>
</protein>
<dbReference type="InterPro" id="IPR024420">
    <property type="entry name" value="TRAPP_III_complex_Trs85"/>
</dbReference>
<name>A0AAN6JS09_9BASI</name>